<dbReference type="Proteomes" id="UP000009168">
    <property type="component" value="Unassembled WGS sequence"/>
</dbReference>
<keyword evidence="2" id="KW-1185">Reference proteome</keyword>
<gene>
    <name evidence="1" type="ORF">TTHERM_000724752</name>
</gene>
<sequence length="82" mass="9962">MNLQLIFVYNFINLNNKQHQLKQKEKQAHRQNLQTQNLKLTQKSYFADLDSQEVNSHYYLSALTLFTDQQNFKQFSYFLQKN</sequence>
<proteinExistence type="predicted"/>
<protein>
    <submittedName>
        <fullName evidence="1">Uncharacterized protein</fullName>
    </submittedName>
</protein>
<name>W7WWE6_TETTS</name>
<organism evidence="1 2">
    <name type="scientific">Tetrahymena thermophila (strain SB210)</name>
    <dbReference type="NCBI Taxonomy" id="312017"/>
    <lineage>
        <taxon>Eukaryota</taxon>
        <taxon>Sar</taxon>
        <taxon>Alveolata</taxon>
        <taxon>Ciliophora</taxon>
        <taxon>Intramacronucleata</taxon>
        <taxon>Oligohymenophorea</taxon>
        <taxon>Hymenostomatida</taxon>
        <taxon>Tetrahymenina</taxon>
        <taxon>Tetrahymenidae</taxon>
        <taxon>Tetrahymena</taxon>
    </lineage>
</organism>
<dbReference type="GeneID" id="24440404"/>
<dbReference type="InParanoid" id="W7WWE6"/>
<evidence type="ECO:0000313" key="1">
    <source>
        <dbReference type="EMBL" id="EWS71155.1"/>
    </source>
</evidence>
<dbReference type="RefSeq" id="XP_012656296.1">
    <property type="nucleotide sequence ID" value="XM_012800842.1"/>
</dbReference>
<dbReference type="AlphaFoldDB" id="W7WWE6"/>
<dbReference type="KEGG" id="tet:TTHERM_000724752"/>
<reference evidence="2" key="1">
    <citation type="journal article" date="2006" name="PLoS Biol.">
        <title>Macronuclear genome sequence of the ciliate Tetrahymena thermophila, a model eukaryote.</title>
        <authorList>
            <person name="Eisen J.A."/>
            <person name="Coyne R.S."/>
            <person name="Wu M."/>
            <person name="Wu D."/>
            <person name="Thiagarajan M."/>
            <person name="Wortman J.R."/>
            <person name="Badger J.H."/>
            <person name="Ren Q."/>
            <person name="Amedeo P."/>
            <person name="Jones K.M."/>
            <person name="Tallon L.J."/>
            <person name="Delcher A.L."/>
            <person name="Salzberg S.L."/>
            <person name="Silva J.C."/>
            <person name="Haas B.J."/>
            <person name="Majoros W.H."/>
            <person name="Farzad M."/>
            <person name="Carlton J.M."/>
            <person name="Smith R.K. Jr."/>
            <person name="Garg J."/>
            <person name="Pearlman R.E."/>
            <person name="Karrer K.M."/>
            <person name="Sun L."/>
            <person name="Manning G."/>
            <person name="Elde N.C."/>
            <person name="Turkewitz A.P."/>
            <person name="Asai D.J."/>
            <person name="Wilkes D.E."/>
            <person name="Wang Y."/>
            <person name="Cai H."/>
            <person name="Collins K."/>
            <person name="Stewart B.A."/>
            <person name="Lee S.R."/>
            <person name="Wilamowska K."/>
            <person name="Weinberg Z."/>
            <person name="Ruzzo W.L."/>
            <person name="Wloga D."/>
            <person name="Gaertig J."/>
            <person name="Frankel J."/>
            <person name="Tsao C.-C."/>
            <person name="Gorovsky M.A."/>
            <person name="Keeling P.J."/>
            <person name="Waller R.F."/>
            <person name="Patron N.J."/>
            <person name="Cherry J.M."/>
            <person name="Stover N.A."/>
            <person name="Krieger C.J."/>
            <person name="del Toro C."/>
            <person name="Ryder H.F."/>
            <person name="Williamson S.C."/>
            <person name="Barbeau R.A."/>
            <person name="Hamilton E.P."/>
            <person name="Orias E."/>
        </authorList>
    </citation>
    <scope>NUCLEOTIDE SEQUENCE [LARGE SCALE GENOMIC DNA]</scope>
    <source>
        <strain evidence="2">SB210</strain>
    </source>
</reference>
<dbReference type="EMBL" id="GG662257">
    <property type="protein sequence ID" value="EWS71155.1"/>
    <property type="molecule type" value="Genomic_DNA"/>
</dbReference>
<accession>W7WWE6</accession>
<evidence type="ECO:0000313" key="2">
    <source>
        <dbReference type="Proteomes" id="UP000009168"/>
    </source>
</evidence>